<gene>
    <name evidence="1" type="ORF">C943_01705</name>
</gene>
<dbReference type="Proteomes" id="UP000010953">
    <property type="component" value="Unassembled WGS sequence"/>
</dbReference>
<keyword evidence="2" id="KW-1185">Reference proteome</keyword>
<evidence type="ECO:0000313" key="2">
    <source>
        <dbReference type="Proteomes" id="UP000010953"/>
    </source>
</evidence>
<organism evidence="1 2">
    <name type="scientific">Mariniradius saccharolyticus AK6</name>
    <dbReference type="NCBI Taxonomy" id="1239962"/>
    <lineage>
        <taxon>Bacteria</taxon>
        <taxon>Pseudomonadati</taxon>
        <taxon>Bacteroidota</taxon>
        <taxon>Cytophagia</taxon>
        <taxon>Cytophagales</taxon>
        <taxon>Cyclobacteriaceae</taxon>
        <taxon>Mariniradius</taxon>
    </lineage>
</organism>
<comment type="caution">
    <text evidence="1">The sequence shown here is derived from an EMBL/GenBank/DDBJ whole genome shotgun (WGS) entry which is preliminary data.</text>
</comment>
<dbReference type="InParanoid" id="M7X3C0"/>
<dbReference type="EMBL" id="AMZY02000016">
    <property type="protein sequence ID" value="EMS31970.1"/>
    <property type="molecule type" value="Genomic_DNA"/>
</dbReference>
<sequence>MKGKQTKKPPFKSVAFSLVSYFRIEQDFLCVIPEGSFFPQFFYGVG</sequence>
<evidence type="ECO:0000313" key="1">
    <source>
        <dbReference type="EMBL" id="EMS31970.1"/>
    </source>
</evidence>
<proteinExistence type="predicted"/>
<name>M7X3C0_9BACT</name>
<protein>
    <submittedName>
        <fullName evidence="1">Uncharacterized protein</fullName>
    </submittedName>
</protein>
<dbReference type="AlphaFoldDB" id="M7X3C0"/>
<reference evidence="1" key="1">
    <citation type="submission" date="2013-01" db="EMBL/GenBank/DDBJ databases">
        <title>Genome assembly of Mariniradius saccharolyticus AK6.</title>
        <authorList>
            <person name="Vaidya B."/>
            <person name="Khatri I."/>
            <person name="Tanuku N.R.S."/>
            <person name="Subramanian S."/>
            <person name="Pinnaka A."/>
        </authorList>
    </citation>
    <scope>NUCLEOTIDE SEQUENCE [LARGE SCALE GENOMIC DNA]</scope>
    <source>
        <strain evidence="1">AK6</strain>
    </source>
</reference>
<accession>M7X3C0</accession>